<protein>
    <submittedName>
        <fullName evidence="1">Reverse transcriptase</fullName>
    </submittedName>
</protein>
<evidence type="ECO:0000313" key="2">
    <source>
        <dbReference type="Proteomes" id="UP000325315"/>
    </source>
</evidence>
<gene>
    <name evidence="1" type="ORF">EPI10_032595</name>
</gene>
<keyword evidence="1" id="KW-0808">Transferase</keyword>
<sequence>MYTFEKRGEETKDEREIAEAATSYFQKLFTSNRVRNPSYLLPGIKRNITPDKNIVLSATYTEVISALKGMGPTKAPGPDDQGFNQLNSTDIVFIPKIQNSINLASFRPISLCSVLYKIVTKVIANRLQEVIGGCIDMAQSAFIPGSEGLSALMRLAKEEGLIKGAKASRRGPEILHLLFAEDCILFGEGKKKERDS</sequence>
<keyword evidence="2" id="KW-1185">Reference proteome</keyword>
<proteinExistence type="predicted"/>
<dbReference type="EMBL" id="SMMG02000001">
    <property type="protein sequence ID" value="KAA3488893.1"/>
    <property type="molecule type" value="Genomic_DNA"/>
</dbReference>
<dbReference type="AlphaFoldDB" id="A0A5B6X578"/>
<dbReference type="GO" id="GO:0003964">
    <property type="term" value="F:RNA-directed DNA polymerase activity"/>
    <property type="evidence" value="ECO:0007669"/>
    <property type="project" value="UniProtKB-KW"/>
</dbReference>
<name>A0A5B6X578_9ROSI</name>
<accession>A0A5B6X578</accession>
<evidence type="ECO:0000313" key="1">
    <source>
        <dbReference type="EMBL" id="KAA3488893.1"/>
    </source>
</evidence>
<reference evidence="2" key="1">
    <citation type="journal article" date="2019" name="Plant Biotechnol. J.">
        <title>Genome sequencing of the Australian wild diploid species Gossypium australe highlights disease resistance and delayed gland morphogenesis.</title>
        <authorList>
            <person name="Cai Y."/>
            <person name="Cai X."/>
            <person name="Wang Q."/>
            <person name="Wang P."/>
            <person name="Zhang Y."/>
            <person name="Cai C."/>
            <person name="Xu Y."/>
            <person name="Wang K."/>
            <person name="Zhou Z."/>
            <person name="Wang C."/>
            <person name="Geng S."/>
            <person name="Li B."/>
            <person name="Dong Q."/>
            <person name="Hou Y."/>
            <person name="Wang H."/>
            <person name="Ai P."/>
            <person name="Liu Z."/>
            <person name="Yi F."/>
            <person name="Sun M."/>
            <person name="An G."/>
            <person name="Cheng J."/>
            <person name="Zhang Y."/>
            <person name="Shi Q."/>
            <person name="Xie Y."/>
            <person name="Shi X."/>
            <person name="Chang Y."/>
            <person name="Huang F."/>
            <person name="Chen Y."/>
            <person name="Hong S."/>
            <person name="Mi L."/>
            <person name="Sun Q."/>
            <person name="Zhang L."/>
            <person name="Zhou B."/>
            <person name="Peng R."/>
            <person name="Zhang X."/>
            <person name="Liu F."/>
        </authorList>
    </citation>
    <scope>NUCLEOTIDE SEQUENCE [LARGE SCALE GENOMIC DNA]</scope>
    <source>
        <strain evidence="2">cv. PA1801</strain>
    </source>
</reference>
<organism evidence="1 2">
    <name type="scientific">Gossypium australe</name>
    <dbReference type="NCBI Taxonomy" id="47621"/>
    <lineage>
        <taxon>Eukaryota</taxon>
        <taxon>Viridiplantae</taxon>
        <taxon>Streptophyta</taxon>
        <taxon>Embryophyta</taxon>
        <taxon>Tracheophyta</taxon>
        <taxon>Spermatophyta</taxon>
        <taxon>Magnoliopsida</taxon>
        <taxon>eudicotyledons</taxon>
        <taxon>Gunneridae</taxon>
        <taxon>Pentapetalae</taxon>
        <taxon>rosids</taxon>
        <taxon>malvids</taxon>
        <taxon>Malvales</taxon>
        <taxon>Malvaceae</taxon>
        <taxon>Malvoideae</taxon>
        <taxon>Gossypium</taxon>
    </lineage>
</organism>
<dbReference type="Proteomes" id="UP000325315">
    <property type="component" value="Unassembled WGS sequence"/>
</dbReference>
<comment type="caution">
    <text evidence="1">The sequence shown here is derived from an EMBL/GenBank/DDBJ whole genome shotgun (WGS) entry which is preliminary data.</text>
</comment>
<dbReference type="PANTHER" id="PTHR19446">
    <property type="entry name" value="REVERSE TRANSCRIPTASES"/>
    <property type="match status" value="1"/>
</dbReference>
<keyword evidence="1" id="KW-0695">RNA-directed DNA polymerase</keyword>
<dbReference type="OrthoDB" id="1002360at2759"/>
<keyword evidence="1" id="KW-0548">Nucleotidyltransferase</keyword>